<sequence>MAERLELAISWSKTASRHAPRDRARRSQTVTFDAGELFRALARHDVALAP</sequence>
<comment type="caution">
    <text evidence="1">The sequence shown here is derived from an EMBL/GenBank/DDBJ whole genome shotgun (WGS) entry which is preliminary data.</text>
</comment>
<protein>
    <submittedName>
        <fullName evidence="1">Uncharacterized protein</fullName>
    </submittedName>
</protein>
<proteinExistence type="predicted"/>
<organism evidence="1 2">
    <name type="scientific">Conexibacter arvalis</name>
    <dbReference type="NCBI Taxonomy" id="912552"/>
    <lineage>
        <taxon>Bacteria</taxon>
        <taxon>Bacillati</taxon>
        <taxon>Actinomycetota</taxon>
        <taxon>Thermoleophilia</taxon>
        <taxon>Solirubrobacterales</taxon>
        <taxon>Conexibacteraceae</taxon>
        <taxon>Conexibacter</taxon>
    </lineage>
</organism>
<dbReference type="AlphaFoldDB" id="A0A840IBC4"/>
<dbReference type="Proteomes" id="UP000585272">
    <property type="component" value="Unassembled WGS sequence"/>
</dbReference>
<gene>
    <name evidence="1" type="ORF">BDZ31_001722</name>
</gene>
<dbReference type="EMBL" id="JACHNU010000002">
    <property type="protein sequence ID" value="MBB4662136.1"/>
    <property type="molecule type" value="Genomic_DNA"/>
</dbReference>
<evidence type="ECO:0000313" key="2">
    <source>
        <dbReference type="Proteomes" id="UP000585272"/>
    </source>
</evidence>
<evidence type="ECO:0000313" key="1">
    <source>
        <dbReference type="EMBL" id="MBB4662136.1"/>
    </source>
</evidence>
<accession>A0A840IBC4</accession>
<name>A0A840IBC4_9ACTN</name>
<keyword evidence="2" id="KW-1185">Reference proteome</keyword>
<reference evidence="1 2" key="1">
    <citation type="submission" date="2020-08" db="EMBL/GenBank/DDBJ databases">
        <title>Genomic Encyclopedia of Archaeal and Bacterial Type Strains, Phase II (KMG-II): from individual species to whole genera.</title>
        <authorList>
            <person name="Goeker M."/>
        </authorList>
    </citation>
    <scope>NUCLEOTIDE SEQUENCE [LARGE SCALE GENOMIC DNA]</scope>
    <source>
        <strain evidence="1 2">DSM 23288</strain>
    </source>
</reference>